<keyword evidence="2" id="KW-1185">Reference proteome</keyword>
<dbReference type="AlphaFoldDB" id="A0ABD5YRW3"/>
<evidence type="ECO:0000313" key="2">
    <source>
        <dbReference type="Proteomes" id="UP001596417"/>
    </source>
</evidence>
<dbReference type="Proteomes" id="UP001596417">
    <property type="component" value="Unassembled WGS sequence"/>
</dbReference>
<gene>
    <name evidence="1" type="ORF">ACFQL7_15760</name>
</gene>
<name>A0ABD5YRW3_9EURY</name>
<organism evidence="1 2">
    <name type="scientific">Halocatena marina</name>
    <dbReference type="NCBI Taxonomy" id="2934937"/>
    <lineage>
        <taxon>Archaea</taxon>
        <taxon>Methanobacteriati</taxon>
        <taxon>Methanobacteriota</taxon>
        <taxon>Stenosarchaea group</taxon>
        <taxon>Halobacteria</taxon>
        <taxon>Halobacteriales</taxon>
        <taxon>Natronomonadaceae</taxon>
        <taxon>Halocatena</taxon>
    </lineage>
</organism>
<comment type="caution">
    <text evidence="1">The sequence shown here is derived from an EMBL/GenBank/DDBJ whole genome shotgun (WGS) entry which is preliminary data.</text>
</comment>
<protein>
    <submittedName>
        <fullName evidence="1">DUF5784 family protein</fullName>
    </submittedName>
</protein>
<accession>A0ABD5YRW3</accession>
<dbReference type="RefSeq" id="WP_264556207.1">
    <property type="nucleotide sequence ID" value="NZ_CP109979.1"/>
</dbReference>
<reference evidence="1 2" key="1">
    <citation type="journal article" date="2019" name="Int. J. Syst. Evol. Microbiol.">
        <title>The Global Catalogue of Microorganisms (GCM) 10K type strain sequencing project: providing services to taxonomists for standard genome sequencing and annotation.</title>
        <authorList>
            <consortium name="The Broad Institute Genomics Platform"/>
            <consortium name="The Broad Institute Genome Sequencing Center for Infectious Disease"/>
            <person name="Wu L."/>
            <person name="Ma J."/>
        </authorList>
    </citation>
    <scope>NUCLEOTIDE SEQUENCE [LARGE SCALE GENOMIC DNA]</scope>
    <source>
        <strain evidence="1 2">RDMS1</strain>
    </source>
</reference>
<proteinExistence type="predicted"/>
<dbReference type="GeneID" id="76200825"/>
<sequence>MAGPLRFRLSFDSWSLRRVRRDLLEPLESSLGATLGQTRNGVPGAFEGCRFDMNNGDFALFAWRTDEGKPHVAYWLGNTKTPEALWRTDKVGFETAPTELVQWAHRELLADLYEQDPWLEAYQHLSWFFLPVFHSKDGRDSTRAFFQEHAAGFPDAGHDEALRFYNDFLRTGVLDSNRETMAGKVGTSSQIDLVRMSAAMSEFTAAKLLHESGYAFVPEIELDSGYALDFRVDLANADPVLVEVTRPRPPTRRVVDTPTAALKQTAAAKTDNQLDAHPNALLLVDCSSFRDDEWNAIKGEQPRVAHNPAIVFRARPNGSVEGYAVGTPPIDLGGSIRWV</sequence>
<dbReference type="EMBL" id="JBHTAX010000001">
    <property type="protein sequence ID" value="MFC7191127.1"/>
    <property type="molecule type" value="Genomic_DNA"/>
</dbReference>
<evidence type="ECO:0000313" key="1">
    <source>
        <dbReference type="EMBL" id="MFC7191127.1"/>
    </source>
</evidence>
<dbReference type="Pfam" id="PF19096">
    <property type="entry name" value="DUF5784"/>
    <property type="match status" value="1"/>
</dbReference>
<dbReference type="InterPro" id="IPR043953">
    <property type="entry name" value="DUF5784"/>
</dbReference>